<evidence type="ECO:0000313" key="2">
    <source>
        <dbReference type="Proteomes" id="UP000016933"/>
    </source>
</evidence>
<sequence length="201" mass="22423">MLRVIWRYACAAGHVNYSMRARLSRSLCSTTRPDEINSNDISRGHIWKTYAGKFAVGVSQGLTKGRRLEDAGICGTSPKSEEHLVSLASHTVAGRGREQEKARHAALLQFMQDDLKEVNNCMPVEPLSKMLAKAYATDIVWKEESHLGLPKALSTHRGPNDMFARMLREGINVHMRAGDFTRRARDWEAPGAIAALLAPRR</sequence>
<dbReference type="EMBL" id="KB446537">
    <property type="protein sequence ID" value="EME46273.1"/>
    <property type="molecule type" value="Genomic_DNA"/>
</dbReference>
<accession>N1PTI4</accession>
<name>N1PTI4_DOTSN</name>
<dbReference type="OMA" id="WHERGIG"/>
<organism evidence="1 2">
    <name type="scientific">Dothistroma septosporum (strain NZE10 / CBS 128990)</name>
    <name type="common">Red band needle blight fungus</name>
    <name type="synonym">Mycosphaerella pini</name>
    <dbReference type="NCBI Taxonomy" id="675120"/>
    <lineage>
        <taxon>Eukaryota</taxon>
        <taxon>Fungi</taxon>
        <taxon>Dikarya</taxon>
        <taxon>Ascomycota</taxon>
        <taxon>Pezizomycotina</taxon>
        <taxon>Dothideomycetes</taxon>
        <taxon>Dothideomycetidae</taxon>
        <taxon>Mycosphaerellales</taxon>
        <taxon>Mycosphaerellaceae</taxon>
        <taxon>Dothistroma</taxon>
    </lineage>
</organism>
<dbReference type="HOGENOM" id="CLU_1462201_0_0_1"/>
<proteinExistence type="predicted"/>
<keyword evidence="2" id="KW-1185">Reference proteome</keyword>
<dbReference type="OrthoDB" id="185373at2759"/>
<dbReference type="Proteomes" id="UP000016933">
    <property type="component" value="Unassembled WGS sequence"/>
</dbReference>
<dbReference type="STRING" id="675120.N1PTI4"/>
<evidence type="ECO:0000313" key="1">
    <source>
        <dbReference type="EMBL" id="EME46273.1"/>
    </source>
</evidence>
<dbReference type="eggNOG" id="ENOG502TMS4">
    <property type="taxonomic scope" value="Eukaryota"/>
</dbReference>
<gene>
    <name evidence="1" type="ORF">DOTSEDRAFT_70313</name>
</gene>
<reference evidence="2" key="1">
    <citation type="journal article" date="2012" name="PLoS Genet.">
        <title>The genomes of the fungal plant pathogens Cladosporium fulvum and Dothistroma septosporum reveal adaptation to different hosts and lifestyles but also signatures of common ancestry.</title>
        <authorList>
            <person name="de Wit P.J.G.M."/>
            <person name="van der Burgt A."/>
            <person name="Oekmen B."/>
            <person name="Stergiopoulos I."/>
            <person name="Abd-Elsalam K.A."/>
            <person name="Aerts A.L."/>
            <person name="Bahkali A.H."/>
            <person name="Beenen H.G."/>
            <person name="Chettri P."/>
            <person name="Cox M.P."/>
            <person name="Datema E."/>
            <person name="de Vries R.P."/>
            <person name="Dhillon B."/>
            <person name="Ganley A.R."/>
            <person name="Griffiths S.A."/>
            <person name="Guo Y."/>
            <person name="Hamelin R.C."/>
            <person name="Henrissat B."/>
            <person name="Kabir M.S."/>
            <person name="Jashni M.K."/>
            <person name="Kema G."/>
            <person name="Klaubauf S."/>
            <person name="Lapidus A."/>
            <person name="Levasseur A."/>
            <person name="Lindquist E."/>
            <person name="Mehrabi R."/>
            <person name="Ohm R.A."/>
            <person name="Owen T.J."/>
            <person name="Salamov A."/>
            <person name="Schwelm A."/>
            <person name="Schijlen E."/>
            <person name="Sun H."/>
            <person name="van den Burg H.A."/>
            <person name="van Ham R.C.H.J."/>
            <person name="Zhang S."/>
            <person name="Goodwin S.B."/>
            <person name="Grigoriev I.V."/>
            <person name="Collemare J."/>
            <person name="Bradshaw R.E."/>
        </authorList>
    </citation>
    <scope>NUCLEOTIDE SEQUENCE [LARGE SCALE GENOMIC DNA]</scope>
    <source>
        <strain evidence="2">NZE10 / CBS 128990</strain>
    </source>
</reference>
<protein>
    <submittedName>
        <fullName evidence="1">Uncharacterized protein</fullName>
    </submittedName>
</protein>
<dbReference type="AlphaFoldDB" id="N1PTI4"/>
<reference evidence="1 2" key="2">
    <citation type="journal article" date="2012" name="PLoS Pathog.">
        <title>Diverse lifestyles and strategies of plant pathogenesis encoded in the genomes of eighteen Dothideomycetes fungi.</title>
        <authorList>
            <person name="Ohm R.A."/>
            <person name="Feau N."/>
            <person name="Henrissat B."/>
            <person name="Schoch C.L."/>
            <person name="Horwitz B.A."/>
            <person name="Barry K.W."/>
            <person name="Condon B.J."/>
            <person name="Copeland A.C."/>
            <person name="Dhillon B."/>
            <person name="Glaser F."/>
            <person name="Hesse C.N."/>
            <person name="Kosti I."/>
            <person name="LaButti K."/>
            <person name="Lindquist E.A."/>
            <person name="Lucas S."/>
            <person name="Salamov A.A."/>
            <person name="Bradshaw R.E."/>
            <person name="Ciuffetti L."/>
            <person name="Hamelin R.C."/>
            <person name="Kema G.H.J."/>
            <person name="Lawrence C."/>
            <person name="Scott J.A."/>
            <person name="Spatafora J.W."/>
            <person name="Turgeon B.G."/>
            <person name="de Wit P.J.G.M."/>
            <person name="Zhong S."/>
            <person name="Goodwin S.B."/>
            <person name="Grigoriev I.V."/>
        </authorList>
    </citation>
    <scope>NUCLEOTIDE SEQUENCE [LARGE SCALE GENOMIC DNA]</scope>
    <source>
        <strain evidence="2">NZE10 / CBS 128990</strain>
    </source>
</reference>